<proteinExistence type="predicted"/>
<evidence type="ECO:0000313" key="2">
    <source>
        <dbReference type="EMBL" id="CRY75703.1"/>
    </source>
</evidence>
<protein>
    <submittedName>
        <fullName evidence="2">Uncharacterized protein conserved in bacteria</fullName>
    </submittedName>
</protein>
<dbReference type="SUPFAM" id="SSF56219">
    <property type="entry name" value="DNase I-like"/>
    <property type="match status" value="1"/>
</dbReference>
<dbReference type="AlphaFoldDB" id="A0A0H5NJL6"/>
<sequence>MITVATWNVLHRIHADNWGEEAPRRWPNEAARISAVTEWVASRSEQVIALQEVSGDLLNSLRIALPDRTVPYFRYPRMPTPRRTAAELTEPAEYLVLILDKPARPLVAEAFPDDPGKGVLAVQTDELVAVATHLSGRGRTNGQLDRLAALTREHTDRPVVLLGDFNTGRDAVAQHLPDFTVAIPPEDAPPTRPRERAGRSRTIDHIVVRGARITEVGVEITGDRSDHNFVHAALALDPPPRI</sequence>
<reference evidence="3" key="1">
    <citation type="submission" date="2015-03" db="EMBL/GenBank/DDBJ databases">
        <authorList>
            <consortium name="Pathogen Informatics"/>
        </authorList>
    </citation>
    <scope>NUCLEOTIDE SEQUENCE [LARGE SCALE GENOMIC DNA]</scope>
    <source>
        <strain evidence="3">NCTC11134</strain>
    </source>
</reference>
<dbReference type="InterPro" id="IPR036691">
    <property type="entry name" value="Endo/exonu/phosph_ase_sf"/>
</dbReference>
<gene>
    <name evidence="2" type="ORF">ERS450000_01473</name>
</gene>
<dbReference type="Gene3D" id="3.60.10.10">
    <property type="entry name" value="Endonuclease/exonuclease/phosphatase"/>
    <property type="match status" value="1"/>
</dbReference>
<dbReference type="RefSeq" id="WP_060591458.1">
    <property type="nucleotide sequence ID" value="NZ_CP031418.1"/>
</dbReference>
<evidence type="ECO:0000313" key="3">
    <source>
        <dbReference type="Proteomes" id="UP000057820"/>
    </source>
</evidence>
<dbReference type="InterPro" id="IPR005135">
    <property type="entry name" value="Endo/exonuclease/phosphatase"/>
</dbReference>
<dbReference type="Pfam" id="PF03372">
    <property type="entry name" value="Exo_endo_phos"/>
    <property type="match status" value="1"/>
</dbReference>
<accession>A0A0H5NJL6</accession>
<dbReference type="EMBL" id="LN868938">
    <property type="protein sequence ID" value="CRY75703.1"/>
    <property type="molecule type" value="Genomic_DNA"/>
</dbReference>
<dbReference type="Proteomes" id="UP000057820">
    <property type="component" value="Chromosome 1"/>
</dbReference>
<dbReference type="KEGG" id="nfr:ERS450000_01473"/>
<evidence type="ECO:0000259" key="1">
    <source>
        <dbReference type="Pfam" id="PF03372"/>
    </source>
</evidence>
<dbReference type="GO" id="GO:0003824">
    <property type="term" value="F:catalytic activity"/>
    <property type="evidence" value="ECO:0007669"/>
    <property type="project" value="InterPro"/>
</dbReference>
<name>A0A0H5NJL6_NOCFR</name>
<feature type="domain" description="Endonuclease/exonuclease/phosphatase" evidence="1">
    <location>
        <begin position="5"/>
        <end position="227"/>
    </location>
</feature>
<organism evidence="2 3">
    <name type="scientific">Nocardia farcinica</name>
    <dbReference type="NCBI Taxonomy" id="37329"/>
    <lineage>
        <taxon>Bacteria</taxon>
        <taxon>Bacillati</taxon>
        <taxon>Actinomycetota</taxon>
        <taxon>Actinomycetes</taxon>
        <taxon>Mycobacteriales</taxon>
        <taxon>Nocardiaceae</taxon>
        <taxon>Nocardia</taxon>
    </lineage>
</organism>